<name>A0ACC2PX97_9HYME</name>
<reference evidence="1" key="1">
    <citation type="submission" date="2023-04" db="EMBL/GenBank/DDBJ databases">
        <title>A chromosome-level genome assembly of the parasitoid wasp Eretmocerus hayati.</title>
        <authorList>
            <person name="Zhong Y."/>
            <person name="Liu S."/>
            <person name="Liu Y."/>
        </authorList>
    </citation>
    <scope>NUCLEOTIDE SEQUENCE</scope>
    <source>
        <strain evidence="1">ZJU_SS_LIU_2023</strain>
    </source>
</reference>
<comment type="caution">
    <text evidence="1">The sequence shown here is derived from an EMBL/GenBank/DDBJ whole genome shotgun (WGS) entry which is preliminary data.</text>
</comment>
<evidence type="ECO:0000313" key="1">
    <source>
        <dbReference type="EMBL" id="KAJ8688118.1"/>
    </source>
</evidence>
<sequence>MDEKLKQQMKLCREAIKRRTQEDEAEAHDVFNKIQRSLRAGVHPNTVGQYGRTHLHEVALSRIENCGDIVDLLLGAGASPNAVDNDGNTPLILTAEYSLVEKRVMVEKLIAAGADVNKIGWNGRTIRLLLSKEASLSAVNNYGFNALLMATMSGNVELVRHLINVGCDVNYINVKGSDCKPEVPRTALQMAVCNDNADMAKLLIKSGADLDQTDHKGRNILSFAMTSLPYYDPKRKMERLRIRHTEDISNARISTIQALLKQGLDLSRYSPRSPSDFSPLHEAILRNRKGEMLSILLEFDNKVSLNLEHEDQYGLTPLCLAAKDGVIDCLRILVKSGANLEHADRRGCTPLETIVKNFNRSLTCSLRRQRLMNISRNEIPMDPLRNARLALTNESDYDQDELSCIQFLIQAGAKLRNVLSELVPDNSVDELPEIVNAENRQHDRQSLLLRYRLKAAKVIVKYRVLRESKDLSVEDSMLHENMIKSAKLRAYTTKIARPRLPS</sequence>
<dbReference type="EMBL" id="CM056741">
    <property type="protein sequence ID" value="KAJ8688118.1"/>
    <property type="molecule type" value="Genomic_DNA"/>
</dbReference>
<proteinExistence type="predicted"/>
<protein>
    <submittedName>
        <fullName evidence="1">Uncharacterized protein</fullName>
    </submittedName>
</protein>
<dbReference type="Proteomes" id="UP001239111">
    <property type="component" value="Chromosome 1"/>
</dbReference>
<gene>
    <name evidence="1" type="ORF">QAD02_023913</name>
</gene>
<organism evidence="1 2">
    <name type="scientific">Eretmocerus hayati</name>
    <dbReference type="NCBI Taxonomy" id="131215"/>
    <lineage>
        <taxon>Eukaryota</taxon>
        <taxon>Metazoa</taxon>
        <taxon>Ecdysozoa</taxon>
        <taxon>Arthropoda</taxon>
        <taxon>Hexapoda</taxon>
        <taxon>Insecta</taxon>
        <taxon>Pterygota</taxon>
        <taxon>Neoptera</taxon>
        <taxon>Endopterygota</taxon>
        <taxon>Hymenoptera</taxon>
        <taxon>Apocrita</taxon>
        <taxon>Proctotrupomorpha</taxon>
        <taxon>Chalcidoidea</taxon>
        <taxon>Aphelinidae</taxon>
        <taxon>Aphelininae</taxon>
        <taxon>Eretmocerus</taxon>
    </lineage>
</organism>
<accession>A0ACC2PX97</accession>
<evidence type="ECO:0000313" key="2">
    <source>
        <dbReference type="Proteomes" id="UP001239111"/>
    </source>
</evidence>
<keyword evidence="2" id="KW-1185">Reference proteome</keyword>